<dbReference type="AlphaFoldDB" id="A0A521EKG6"/>
<dbReference type="Proteomes" id="UP000319040">
    <property type="component" value="Unassembled WGS sequence"/>
</dbReference>
<dbReference type="InterPro" id="IPR007730">
    <property type="entry name" value="SPOR-like_dom"/>
</dbReference>
<feature type="domain" description="SPOR" evidence="2">
    <location>
        <begin position="68"/>
        <end position="140"/>
    </location>
</feature>
<organism evidence="3 4">
    <name type="scientific">Saccharicrinis carchari</name>
    <dbReference type="NCBI Taxonomy" id="1168039"/>
    <lineage>
        <taxon>Bacteria</taxon>
        <taxon>Pseudomonadati</taxon>
        <taxon>Bacteroidota</taxon>
        <taxon>Bacteroidia</taxon>
        <taxon>Marinilabiliales</taxon>
        <taxon>Marinilabiliaceae</taxon>
        <taxon>Saccharicrinis</taxon>
    </lineage>
</organism>
<dbReference type="GO" id="GO:0042834">
    <property type="term" value="F:peptidoglycan binding"/>
    <property type="evidence" value="ECO:0007669"/>
    <property type="project" value="InterPro"/>
</dbReference>
<keyword evidence="1" id="KW-0732">Signal</keyword>
<feature type="chain" id="PRO_5021697249" evidence="1">
    <location>
        <begin position="20"/>
        <end position="151"/>
    </location>
</feature>
<protein>
    <submittedName>
        <fullName evidence="3">Sporulation related domain-containing protein</fullName>
    </submittedName>
</protein>
<evidence type="ECO:0000313" key="4">
    <source>
        <dbReference type="Proteomes" id="UP000319040"/>
    </source>
</evidence>
<sequence>MFKIVFTVVLCLFFGVATSQENAGLTFFNDLQSQSPGGGNLTIVQDTGIANLVGMHINANNRSKLIDGFRIQLYLGSNNNAKKEATQVKAHLLSLFPDERPYVVYEAPFWRVQVGDFRSKNEAFPLYKKLKSEFPACYPVPVNNIPLSNLK</sequence>
<dbReference type="Pfam" id="PF05036">
    <property type="entry name" value="SPOR"/>
    <property type="match status" value="1"/>
</dbReference>
<accession>A0A521EKG6</accession>
<dbReference type="RefSeq" id="WP_142534286.1">
    <property type="nucleotide sequence ID" value="NZ_FXTB01000009.1"/>
</dbReference>
<dbReference type="SUPFAM" id="SSF110997">
    <property type="entry name" value="Sporulation related repeat"/>
    <property type="match status" value="1"/>
</dbReference>
<feature type="signal peptide" evidence="1">
    <location>
        <begin position="1"/>
        <end position="19"/>
    </location>
</feature>
<name>A0A521EKG6_SACCC</name>
<dbReference type="EMBL" id="FXTB01000009">
    <property type="protein sequence ID" value="SMO84405.1"/>
    <property type="molecule type" value="Genomic_DNA"/>
</dbReference>
<proteinExistence type="predicted"/>
<keyword evidence="4" id="KW-1185">Reference proteome</keyword>
<dbReference type="OrthoDB" id="2473397at2"/>
<dbReference type="InterPro" id="IPR036680">
    <property type="entry name" value="SPOR-like_sf"/>
</dbReference>
<gene>
    <name evidence="3" type="ORF">SAMN06265379_10988</name>
</gene>
<evidence type="ECO:0000259" key="2">
    <source>
        <dbReference type="Pfam" id="PF05036"/>
    </source>
</evidence>
<evidence type="ECO:0000313" key="3">
    <source>
        <dbReference type="EMBL" id="SMO84405.1"/>
    </source>
</evidence>
<evidence type="ECO:0000256" key="1">
    <source>
        <dbReference type="SAM" id="SignalP"/>
    </source>
</evidence>
<dbReference type="Gene3D" id="3.30.70.1070">
    <property type="entry name" value="Sporulation related repeat"/>
    <property type="match status" value="1"/>
</dbReference>
<reference evidence="3 4" key="1">
    <citation type="submission" date="2017-05" db="EMBL/GenBank/DDBJ databases">
        <authorList>
            <person name="Varghese N."/>
            <person name="Submissions S."/>
        </authorList>
    </citation>
    <scope>NUCLEOTIDE SEQUENCE [LARGE SCALE GENOMIC DNA]</scope>
    <source>
        <strain evidence="3 4">DSM 27040</strain>
    </source>
</reference>